<feature type="DNA-binding region" description="HMG box" evidence="4">
    <location>
        <begin position="278"/>
        <end position="344"/>
    </location>
</feature>
<reference evidence="7 8" key="1">
    <citation type="submission" date="2020-12" db="EMBL/GenBank/DDBJ databases">
        <title>De novo assembly of Tibetan sheep genome.</title>
        <authorList>
            <person name="Li X."/>
        </authorList>
    </citation>
    <scope>NUCLEOTIDE SEQUENCE [LARGE SCALE GENOMIC DNA]</scope>
    <source>
        <tissue evidence="7">Heart</tissue>
    </source>
</reference>
<keyword evidence="2 4" id="KW-0238">DNA-binding</keyword>
<dbReference type="AlphaFoldDB" id="A0A836CUP6"/>
<feature type="domain" description="HMG box" evidence="6">
    <location>
        <begin position="278"/>
        <end position="344"/>
    </location>
</feature>
<dbReference type="SMART" id="SM00398">
    <property type="entry name" value="HMG"/>
    <property type="match status" value="2"/>
</dbReference>
<dbReference type="GO" id="GO:0003677">
    <property type="term" value="F:DNA binding"/>
    <property type="evidence" value="ECO:0007669"/>
    <property type="project" value="UniProtKB-UniRule"/>
</dbReference>
<feature type="domain" description="HMG box" evidence="6">
    <location>
        <begin position="157"/>
        <end position="225"/>
    </location>
</feature>
<dbReference type="InterPro" id="IPR009071">
    <property type="entry name" value="HMG_box_dom"/>
</dbReference>
<dbReference type="Gene3D" id="1.10.30.10">
    <property type="entry name" value="High mobility group box domain"/>
    <property type="match status" value="2"/>
</dbReference>
<dbReference type="GO" id="GO:0005634">
    <property type="term" value="C:nucleus"/>
    <property type="evidence" value="ECO:0007669"/>
    <property type="project" value="UniProtKB-SubCell"/>
</dbReference>
<feature type="region of interest" description="Disordered" evidence="5">
    <location>
        <begin position="231"/>
        <end position="250"/>
    </location>
</feature>
<feature type="region of interest" description="Disordered" evidence="5">
    <location>
        <begin position="365"/>
        <end position="463"/>
    </location>
</feature>
<evidence type="ECO:0000313" key="7">
    <source>
        <dbReference type="EMBL" id="KAG5196196.1"/>
    </source>
</evidence>
<dbReference type="Proteomes" id="UP000664991">
    <property type="component" value="Chromosome 21"/>
</dbReference>
<feature type="compositionally biased region" description="Acidic residues" evidence="5">
    <location>
        <begin position="422"/>
        <end position="444"/>
    </location>
</feature>
<protein>
    <recommendedName>
        <fullName evidence="6">HMG box domain-containing protein</fullName>
    </recommendedName>
</protein>
<dbReference type="Pfam" id="PF09011">
    <property type="entry name" value="HMG_box_2"/>
    <property type="match status" value="1"/>
</dbReference>
<evidence type="ECO:0000256" key="2">
    <source>
        <dbReference type="ARBA" id="ARBA00023125"/>
    </source>
</evidence>
<dbReference type="InterPro" id="IPR051762">
    <property type="entry name" value="UBF1"/>
</dbReference>
<evidence type="ECO:0000256" key="5">
    <source>
        <dbReference type="SAM" id="MobiDB-lite"/>
    </source>
</evidence>
<dbReference type="CDD" id="cd22003">
    <property type="entry name" value="HMG-box_UBF1_rpt6-like"/>
    <property type="match status" value="1"/>
</dbReference>
<gene>
    <name evidence="7" type="ORF">JEQ12_010882</name>
</gene>
<dbReference type="PANTHER" id="PTHR46318:SF1">
    <property type="entry name" value="UPSTREAM-BINDING FACTOR 1-LIKE PROTEIN 1-RELATED"/>
    <property type="match status" value="1"/>
</dbReference>
<evidence type="ECO:0000256" key="3">
    <source>
        <dbReference type="ARBA" id="ARBA00023242"/>
    </source>
</evidence>
<evidence type="ECO:0000256" key="4">
    <source>
        <dbReference type="PROSITE-ProRule" id="PRU00267"/>
    </source>
</evidence>
<evidence type="ECO:0000256" key="1">
    <source>
        <dbReference type="ARBA" id="ARBA00004123"/>
    </source>
</evidence>
<feature type="DNA-binding region" description="HMG box" evidence="4">
    <location>
        <begin position="157"/>
        <end position="225"/>
    </location>
</feature>
<dbReference type="CDD" id="cd21998">
    <property type="entry name" value="HMG-box_UBF1_rpt1-like"/>
    <property type="match status" value="1"/>
</dbReference>
<keyword evidence="3 4" id="KW-0539">Nucleus</keyword>
<comment type="subcellular location">
    <subcellularLocation>
        <location evidence="1">Nucleus</location>
    </subcellularLocation>
</comment>
<feature type="compositionally biased region" description="Polar residues" evidence="5">
    <location>
        <begin position="380"/>
        <end position="389"/>
    </location>
</feature>
<dbReference type="PANTHER" id="PTHR46318">
    <property type="entry name" value="UPSTREAM BINDING TRANSCRIPTION FACTOR"/>
    <property type="match status" value="1"/>
</dbReference>
<comment type="caution">
    <text evidence="7">The sequence shown here is derived from an EMBL/GenBank/DDBJ whole genome shotgun (WGS) entry which is preliminary data.</text>
</comment>
<organism evidence="7 8">
    <name type="scientific">Ovis aries</name>
    <name type="common">Sheep</name>
    <dbReference type="NCBI Taxonomy" id="9940"/>
    <lineage>
        <taxon>Eukaryota</taxon>
        <taxon>Metazoa</taxon>
        <taxon>Chordata</taxon>
        <taxon>Craniata</taxon>
        <taxon>Vertebrata</taxon>
        <taxon>Euteleostomi</taxon>
        <taxon>Mammalia</taxon>
        <taxon>Eutheria</taxon>
        <taxon>Laurasiatheria</taxon>
        <taxon>Artiodactyla</taxon>
        <taxon>Ruminantia</taxon>
        <taxon>Pecora</taxon>
        <taxon>Bovidae</taxon>
        <taxon>Caprinae</taxon>
        <taxon>Ovis</taxon>
    </lineage>
</organism>
<dbReference type="PROSITE" id="PS50118">
    <property type="entry name" value="HMG_BOX_2"/>
    <property type="match status" value="2"/>
</dbReference>
<accession>A0A836CUP6</accession>
<dbReference type="Pfam" id="PF00505">
    <property type="entry name" value="HMG_box"/>
    <property type="match status" value="1"/>
</dbReference>
<name>A0A836CUP6_SHEEP</name>
<evidence type="ECO:0000259" key="6">
    <source>
        <dbReference type="PROSITE" id="PS50118"/>
    </source>
</evidence>
<evidence type="ECO:0000313" key="8">
    <source>
        <dbReference type="Proteomes" id="UP000664991"/>
    </source>
</evidence>
<proteinExistence type="predicted"/>
<sequence length="463" mass="53989">MKLHNVQHEYRFRLGQFSFAFLRNHHPHLLNLGSADAGDSAEMAEPLGPCNFPKDLEMVMPKSQDNWSKEDIVQLLEYMEKSIPSSDRHTFKMTQSVMDWEKVAFKDFSGEKCKLKWLEISHNLRKFRTLKELILEAKENINNPSKSRNHKKHPDLPKKPLTAYLRFFKEMRPQYLQKYPKMSNQELTKVLSEEYRKLPEQLKLKYSQDFQKEKQEFQEKMALFRTQHPELVQNSKKPDVPKGSQSKVPKKFQENVQRVKPPPENNLAMKWKFHGEPKKPPMNAYHKFHQDLWSSRELKVVPPRERMVEISRRWQRVPQDQKELYKKQAEELQTQYKVDLDLWLRTLSPEEYAAYREATCAKCKNMKVTGGPNPKIRRMSLQSPSSRNLQGKLRENPGFQAAESESSDMIGEHSPASGRSEENEDEEEGSSAPSTEEEDGDSEPEDHGSSSSSSGDSSDYDSN</sequence>
<dbReference type="SUPFAM" id="SSF47095">
    <property type="entry name" value="HMG-box"/>
    <property type="match status" value="2"/>
</dbReference>
<dbReference type="InterPro" id="IPR036910">
    <property type="entry name" value="HMG_box_dom_sf"/>
</dbReference>
<dbReference type="EMBL" id="JAEMGP010000021">
    <property type="protein sequence ID" value="KAG5196196.1"/>
    <property type="molecule type" value="Genomic_DNA"/>
</dbReference>